<evidence type="ECO:0000256" key="1">
    <source>
        <dbReference type="SAM" id="Phobius"/>
    </source>
</evidence>
<name>A0A1F6W4C5_9BACT</name>
<evidence type="ECO:0000313" key="3">
    <source>
        <dbReference type="Proteomes" id="UP000178374"/>
    </source>
</evidence>
<dbReference type="STRING" id="1801750.A3B85_02505"/>
<feature type="transmembrane region" description="Helical" evidence="1">
    <location>
        <begin position="52"/>
        <end position="74"/>
    </location>
</feature>
<proteinExistence type="predicted"/>
<protein>
    <recommendedName>
        <fullName evidence="4">TrbC/VIRB2 family protein</fullName>
    </recommendedName>
</protein>
<comment type="caution">
    <text evidence="2">The sequence shown here is derived from an EMBL/GenBank/DDBJ whole genome shotgun (WGS) entry which is preliminary data.</text>
</comment>
<accession>A0A1F6W4C5</accession>
<dbReference type="Proteomes" id="UP000178374">
    <property type="component" value="Unassembled WGS sequence"/>
</dbReference>
<dbReference type="InterPro" id="IPR043993">
    <property type="entry name" value="T4SS_pilin"/>
</dbReference>
<feature type="transmembrane region" description="Helical" evidence="1">
    <location>
        <begin position="95"/>
        <end position="119"/>
    </location>
</feature>
<keyword evidence="1" id="KW-0812">Transmembrane</keyword>
<dbReference type="EMBL" id="MFUA01000019">
    <property type="protein sequence ID" value="OGI76770.1"/>
    <property type="molecule type" value="Genomic_DNA"/>
</dbReference>
<dbReference type="Pfam" id="PF18895">
    <property type="entry name" value="T4SS_pilin"/>
    <property type="match status" value="1"/>
</dbReference>
<sequence>MKKFIIFIFIFSILIMPIFSFAAGLVPECDSVSVPGQCTWGFSEFMKLIDNVIKFILFKMAIPIAAIMFVYAGFELVTSGGSTEKRGTAKKVFTNAVYGLVLAAGAWLIVKTLLSILGYNAPWIGF</sequence>
<evidence type="ECO:0000313" key="2">
    <source>
        <dbReference type="EMBL" id="OGI76770.1"/>
    </source>
</evidence>
<reference evidence="2 3" key="1">
    <citation type="journal article" date="2016" name="Nat. Commun.">
        <title>Thousands of microbial genomes shed light on interconnected biogeochemical processes in an aquifer system.</title>
        <authorList>
            <person name="Anantharaman K."/>
            <person name="Brown C.T."/>
            <person name="Hug L.A."/>
            <person name="Sharon I."/>
            <person name="Castelle C.J."/>
            <person name="Probst A.J."/>
            <person name="Thomas B.C."/>
            <person name="Singh A."/>
            <person name="Wilkins M.J."/>
            <person name="Karaoz U."/>
            <person name="Brodie E.L."/>
            <person name="Williams K.H."/>
            <person name="Hubbard S.S."/>
            <person name="Banfield J.F."/>
        </authorList>
    </citation>
    <scope>NUCLEOTIDE SEQUENCE [LARGE SCALE GENOMIC DNA]</scope>
</reference>
<keyword evidence="1" id="KW-1133">Transmembrane helix</keyword>
<dbReference type="AlphaFoldDB" id="A0A1F6W4C5"/>
<organism evidence="2 3">
    <name type="scientific">Candidatus Nomurabacteria bacterium RIFCSPHIGHO2_02_FULL_37_13</name>
    <dbReference type="NCBI Taxonomy" id="1801750"/>
    <lineage>
        <taxon>Bacteria</taxon>
        <taxon>Candidatus Nomuraibacteriota</taxon>
    </lineage>
</organism>
<evidence type="ECO:0008006" key="4">
    <source>
        <dbReference type="Google" id="ProtNLM"/>
    </source>
</evidence>
<gene>
    <name evidence="2" type="ORF">A3B85_02505</name>
</gene>
<keyword evidence="1" id="KW-0472">Membrane</keyword>